<protein>
    <submittedName>
        <fullName evidence="1">Uncharacterized protein</fullName>
    </submittedName>
</protein>
<name>A0ABY7EAF8_MYAAR</name>
<reference evidence="1" key="1">
    <citation type="submission" date="2022-11" db="EMBL/GenBank/DDBJ databases">
        <title>Centuries of genome instability and evolution in soft-shell clam transmissible cancer (bioRxiv).</title>
        <authorList>
            <person name="Hart S.F.M."/>
            <person name="Yonemitsu M.A."/>
            <person name="Giersch R.M."/>
            <person name="Beal B.F."/>
            <person name="Arriagada G."/>
            <person name="Davis B.W."/>
            <person name="Ostrander E.A."/>
            <person name="Goff S.P."/>
            <person name="Metzger M.J."/>
        </authorList>
    </citation>
    <scope>NUCLEOTIDE SEQUENCE</scope>
    <source>
        <strain evidence="1">MELC-2E11</strain>
        <tissue evidence="1">Siphon/mantle</tissue>
    </source>
</reference>
<organism evidence="1 2">
    <name type="scientific">Mya arenaria</name>
    <name type="common">Soft-shell clam</name>
    <dbReference type="NCBI Taxonomy" id="6604"/>
    <lineage>
        <taxon>Eukaryota</taxon>
        <taxon>Metazoa</taxon>
        <taxon>Spiralia</taxon>
        <taxon>Lophotrochozoa</taxon>
        <taxon>Mollusca</taxon>
        <taxon>Bivalvia</taxon>
        <taxon>Autobranchia</taxon>
        <taxon>Heteroconchia</taxon>
        <taxon>Euheterodonta</taxon>
        <taxon>Imparidentia</taxon>
        <taxon>Neoheterodontei</taxon>
        <taxon>Myida</taxon>
        <taxon>Myoidea</taxon>
        <taxon>Myidae</taxon>
        <taxon>Mya</taxon>
    </lineage>
</organism>
<dbReference type="Proteomes" id="UP001164746">
    <property type="component" value="Chromosome 5"/>
</dbReference>
<evidence type="ECO:0000313" key="2">
    <source>
        <dbReference type="Proteomes" id="UP001164746"/>
    </source>
</evidence>
<dbReference type="EMBL" id="CP111016">
    <property type="protein sequence ID" value="WAR05626.1"/>
    <property type="molecule type" value="Genomic_DNA"/>
</dbReference>
<gene>
    <name evidence="1" type="ORF">MAR_020995</name>
</gene>
<keyword evidence="2" id="KW-1185">Reference proteome</keyword>
<sequence>MDTESKDKQQAFAYVTICDELDITLFLGCVYLKRQKISAVNNTENVENHSVPSSDNGVLHITTEGVQYAVVQRQAATRRTETQQPHDDDSLTYAELDINFLQEANARVSLRRYNMPTVYADIEFSSTQEPEIEDCACQNASDECKTRSKTKLCVPECIQ</sequence>
<accession>A0ABY7EAF8</accession>
<evidence type="ECO:0000313" key="1">
    <source>
        <dbReference type="EMBL" id="WAR05626.1"/>
    </source>
</evidence>
<proteinExistence type="predicted"/>